<dbReference type="EMBL" id="CP041637">
    <property type="protein sequence ID" value="QDO95084.1"/>
    <property type="molecule type" value="Genomic_DNA"/>
</dbReference>
<evidence type="ECO:0000313" key="3">
    <source>
        <dbReference type="Proteomes" id="UP000319209"/>
    </source>
</evidence>
<proteinExistence type="predicted"/>
<keyword evidence="1" id="KW-0175">Coiled coil</keyword>
<dbReference type="AlphaFoldDB" id="A0A516GU79"/>
<reference evidence="2 3" key="1">
    <citation type="submission" date="2019-07" db="EMBL/GenBank/DDBJ databases">
        <title>Genome sequencing for Formosa sp. PS13.</title>
        <authorList>
            <person name="Park S.-J."/>
        </authorList>
    </citation>
    <scope>NUCLEOTIDE SEQUENCE [LARGE SCALE GENOMIC DNA]</scope>
    <source>
        <strain evidence="2 3">PS13</strain>
    </source>
</reference>
<sequence length="96" mass="11177">MSNIEEIVDALEDKISKMLHNVDALRLENAKLKEDLHYSQRNLQNQKQEIEAWAEKYEALKIAKSMLGSDENKKETKLKINALVREIDYCISQLSE</sequence>
<dbReference type="Proteomes" id="UP000319209">
    <property type="component" value="Chromosome"/>
</dbReference>
<evidence type="ECO:0008006" key="4">
    <source>
        <dbReference type="Google" id="ProtNLM"/>
    </source>
</evidence>
<dbReference type="Gene3D" id="1.20.5.340">
    <property type="match status" value="1"/>
</dbReference>
<feature type="coiled-coil region" evidence="1">
    <location>
        <begin position="1"/>
        <end position="63"/>
    </location>
</feature>
<evidence type="ECO:0000313" key="2">
    <source>
        <dbReference type="EMBL" id="QDO95084.1"/>
    </source>
</evidence>
<dbReference type="KEGG" id="fop:FNB79_14260"/>
<organism evidence="2 3">
    <name type="scientific">Formosa sediminum</name>
    <dbReference type="NCBI Taxonomy" id="2594004"/>
    <lineage>
        <taxon>Bacteria</taxon>
        <taxon>Pseudomonadati</taxon>
        <taxon>Bacteroidota</taxon>
        <taxon>Flavobacteriia</taxon>
        <taxon>Flavobacteriales</taxon>
        <taxon>Flavobacteriaceae</taxon>
        <taxon>Formosa</taxon>
    </lineage>
</organism>
<keyword evidence="3" id="KW-1185">Reference proteome</keyword>
<name>A0A516GU79_9FLAO</name>
<gene>
    <name evidence="2" type="ORF">FNB79_14260</name>
</gene>
<accession>A0A516GU79</accession>
<protein>
    <recommendedName>
        <fullName evidence="4">Cell division protein ZapB</fullName>
    </recommendedName>
</protein>
<evidence type="ECO:0000256" key="1">
    <source>
        <dbReference type="SAM" id="Coils"/>
    </source>
</evidence>
<dbReference type="RefSeq" id="WP_143381992.1">
    <property type="nucleotide sequence ID" value="NZ_CP041637.1"/>
</dbReference>
<dbReference type="OrthoDB" id="1467932at2"/>